<feature type="compositionally biased region" description="Basic residues" evidence="1">
    <location>
        <begin position="237"/>
        <end position="253"/>
    </location>
</feature>
<evidence type="ECO:0000256" key="1">
    <source>
        <dbReference type="SAM" id="MobiDB-lite"/>
    </source>
</evidence>
<accession>A0A7R9DJD7</accession>
<feature type="region of interest" description="Disordered" evidence="1">
    <location>
        <begin position="1"/>
        <end position="54"/>
    </location>
</feature>
<sequence>MARNKRLSQLSTQNQNHSRRSRRLGQREGIVHETSLQISKNKNRHRGRNPPRPKACCTNDRIKAKIKSEKKHRINTLLSKKLIKKNDKKEVSLDECSSFSLNYVKMLMAGFAEGRRRAEQLVNLALHYGLRSGVVEKVSNDVYRVQTNEADLSEKPEDDPTDNDDDGTNRSESSGVTYSAKSHPEGSDYSTDRSETSEDSHKSRKGAERRRGKRQRSRSVSFSRPRARRSSKDLCTFKRRRSDRRKSKKTTHKGKTDPETDQPKSQARIIKKEKENDSEEFTR</sequence>
<proteinExistence type="predicted"/>
<evidence type="ECO:0000313" key="2">
    <source>
        <dbReference type="EMBL" id="CAD7415816.1"/>
    </source>
</evidence>
<organism evidence="2">
    <name type="scientific">Timema poppense</name>
    <name type="common">Walking stick</name>
    <dbReference type="NCBI Taxonomy" id="170557"/>
    <lineage>
        <taxon>Eukaryota</taxon>
        <taxon>Metazoa</taxon>
        <taxon>Ecdysozoa</taxon>
        <taxon>Arthropoda</taxon>
        <taxon>Hexapoda</taxon>
        <taxon>Insecta</taxon>
        <taxon>Pterygota</taxon>
        <taxon>Neoptera</taxon>
        <taxon>Polyneoptera</taxon>
        <taxon>Phasmatodea</taxon>
        <taxon>Timematodea</taxon>
        <taxon>Timematoidea</taxon>
        <taxon>Timematidae</taxon>
        <taxon>Timema</taxon>
    </lineage>
</organism>
<feature type="compositionally biased region" description="Polar residues" evidence="1">
    <location>
        <begin position="170"/>
        <end position="180"/>
    </location>
</feature>
<name>A0A7R9DJD7_TIMPO</name>
<feature type="region of interest" description="Disordered" evidence="1">
    <location>
        <begin position="147"/>
        <end position="283"/>
    </location>
</feature>
<dbReference type="EMBL" id="OD009905">
    <property type="protein sequence ID" value="CAD7415816.1"/>
    <property type="molecule type" value="Genomic_DNA"/>
</dbReference>
<gene>
    <name evidence="2" type="ORF">TPSB3V08_LOCUS10590</name>
</gene>
<dbReference type="AlphaFoldDB" id="A0A7R9DJD7"/>
<feature type="compositionally biased region" description="Basic and acidic residues" evidence="1">
    <location>
        <begin position="270"/>
        <end position="283"/>
    </location>
</feature>
<feature type="compositionally biased region" description="Basic residues" evidence="1">
    <location>
        <begin position="202"/>
        <end position="217"/>
    </location>
</feature>
<protein>
    <submittedName>
        <fullName evidence="2">Uncharacterized protein</fullName>
    </submittedName>
</protein>
<feature type="compositionally biased region" description="Basic residues" evidence="1">
    <location>
        <begin position="41"/>
        <end position="51"/>
    </location>
</feature>
<reference evidence="2" key="1">
    <citation type="submission" date="2020-11" db="EMBL/GenBank/DDBJ databases">
        <authorList>
            <person name="Tran Van P."/>
        </authorList>
    </citation>
    <scope>NUCLEOTIDE SEQUENCE</scope>
</reference>
<feature type="compositionally biased region" description="Polar residues" evidence="1">
    <location>
        <begin position="7"/>
        <end position="16"/>
    </location>
</feature>
<feature type="compositionally biased region" description="Acidic residues" evidence="1">
    <location>
        <begin position="156"/>
        <end position="166"/>
    </location>
</feature>
<feature type="compositionally biased region" description="Basic and acidic residues" evidence="1">
    <location>
        <begin position="182"/>
        <end position="201"/>
    </location>
</feature>